<sequence>MSALSSTSSPLFLSVPPPRQEVMTQALQVPSAPARCRHLRRKNGVLLRIVEKTDRTRYAHALRHGCRHRMCEGVHGTEEDAMGSESAEMDSPHATARPQEQGEDRAWDACGVWVKVPPEAQEPPVSSGGPEDPEAPAQHAPPGARVDAVRHHVYRALPVQSSAEDSRGFVDLSVEDEVLARGCSHAPGGESSSDQAADAPAGDAAYSEVPSFDDLVTRTAQSQDDRVDLSAAMSSVVTEEPPEPRGCSMPCPSGSCDTTEFDDLLSSLSHDAPEYPVDSDPITYSASEPSSEGPVRGAPFSDVDAVAQSLMGDAQVAAQGAQASTSGDASTDLLLKIAQEISSIRADLDQLKGTFSRQAGAEPAQAPATAPAPEGTEAAYSGFFCDDDPDETIALTNDELNNILITSEFTEEDGKDSAADAFGGELSGFESSHIGSAAGDFSYLEEDDHAAARVAQEQWVQQGRATLGNEVFDVKEQGAHADRDAAADPSPVAKDDASPEAQRAHVSSTGLDAAGAEQPLNTENVFDDEDTQREDTSFPLPEEQELDVSVPSLEFSAPHAIETAASESSEVATPVAIESPPQSEAARPAQGDSANLAPPLSKSLADEVRSVLGYMDRLLESLPEEKIEEFARSEYFHTYKHLFDELGIS</sequence>
<gene>
    <name evidence="2" type="ordered locus">TPEGAU_0179</name>
</gene>
<feature type="region of interest" description="Disordered" evidence="1">
    <location>
        <begin position="471"/>
        <end position="602"/>
    </location>
</feature>
<dbReference type="Proteomes" id="UP000008192">
    <property type="component" value="Chromosome"/>
</dbReference>
<feature type="compositionally biased region" description="Low complexity" evidence="1">
    <location>
        <begin position="191"/>
        <end position="205"/>
    </location>
</feature>
<evidence type="ECO:0000256" key="1">
    <source>
        <dbReference type="SAM" id="MobiDB-lite"/>
    </source>
</evidence>
<dbReference type="EMBL" id="CP002376">
    <property type="protein sequence ID" value="AEZ59438.1"/>
    <property type="molecule type" value="Genomic_DNA"/>
</dbReference>
<feature type="compositionally biased region" description="Low complexity" evidence="1">
    <location>
        <begin position="358"/>
        <end position="379"/>
    </location>
</feature>
<reference evidence="3" key="1">
    <citation type="journal article" date="2012" name="PLoS Negl. Trop. Dis.">
        <title>Whole genome sequences of three Treponema pallidum ssp. pertenue strains: yaws and syphilis treponemes differ in less than 0.2% of the genome sequence.</title>
        <authorList>
            <person name="Cejkova D."/>
            <person name="Zobanikova M."/>
            <person name="Chen L."/>
            <person name="Pospisilova P."/>
            <person name="Strouhal M."/>
            <person name="Qin X."/>
            <person name="Mikalova L."/>
            <person name="Norris S.J."/>
            <person name="Muzny D.M."/>
            <person name="Gibbs R.A."/>
            <person name="Fulton L.L."/>
            <person name="Sodergren E."/>
            <person name="Weinstock G.M."/>
            <person name="Smajs D."/>
        </authorList>
    </citation>
    <scope>NUCLEOTIDE SEQUENCE [LARGE SCALE GENOMIC DNA]</scope>
    <source>
        <strain evidence="3">Gauthier</strain>
    </source>
</reference>
<feature type="region of interest" description="Disordered" evidence="1">
    <location>
        <begin position="118"/>
        <end position="143"/>
    </location>
</feature>
<dbReference type="RefSeq" id="WP_014342717.1">
    <property type="nucleotide sequence ID" value="NC_016843.1"/>
</dbReference>
<feature type="region of interest" description="Disordered" evidence="1">
    <location>
        <begin position="357"/>
        <end position="381"/>
    </location>
</feature>
<dbReference type="KEGG" id="tpg:TPEGAU_0179"/>
<proteinExistence type="predicted"/>
<evidence type="ECO:0000313" key="3">
    <source>
        <dbReference type="Proteomes" id="UP000008192"/>
    </source>
</evidence>
<feature type="region of interest" description="Disordered" evidence="1">
    <location>
        <begin position="220"/>
        <end position="254"/>
    </location>
</feature>
<accession>A0AAU8Q2P7</accession>
<feature type="region of interest" description="Disordered" evidence="1">
    <location>
        <begin position="269"/>
        <end position="299"/>
    </location>
</feature>
<feature type="region of interest" description="Disordered" evidence="1">
    <location>
        <begin position="79"/>
        <end position="104"/>
    </location>
</feature>
<name>A0AAU8Q2P7_TREPG</name>
<organism evidence="2 3">
    <name type="scientific">Treponema pallidum subsp. pertenue (strain Gauthier)</name>
    <dbReference type="NCBI Taxonomy" id="491080"/>
    <lineage>
        <taxon>Bacteria</taxon>
        <taxon>Pseudomonadati</taxon>
        <taxon>Spirochaetota</taxon>
        <taxon>Spirochaetia</taxon>
        <taxon>Spirochaetales</taxon>
        <taxon>Treponemataceae</taxon>
        <taxon>Treponema</taxon>
    </lineage>
</organism>
<evidence type="ECO:0000313" key="2">
    <source>
        <dbReference type="EMBL" id="AEZ59438.1"/>
    </source>
</evidence>
<feature type="compositionally biased region" description="Basic and acidic residues" evidence="1">
    <location>
        <begin position="472"/>
        <end position="486"/>
    </location>
</feature>
<protein>
    <submittedName>
        <fullName evidence="2">Uncharacterized protein</fullName>
    </submittedName>
</protein>
<feature type="region of interest" description="Disordered" evidence="1">
    <location>
        <begin position="182"/>
        <end position="206"/>
    </location>
</feature>
<dbReference type="AlphaFoldDB" id="A0AAU8Q2P7"/>